<evidence type="ECO:0000256" key="9">
    <source>
        <dbReference type="SAM" id="Phobius"/>
    </source>
</evidence>
<feature type="transmembrane region" description="Helical" evidence="9">
    <location>
        <begin position="308"/>
        <end position="329"/>
    </location>
</feature>
<feature type="transmembrane region" description="Helical" evidence="9">
    <location>
        <begin position="362"/>
        <end position="388"/>
    </location>
</feature>
<keyword evidence="5 9" id="KW-1133">Transmembrane helix</keyword>
<sequence>MTTPEKQVNPWVALVPVCVGFFLIMMDMTIVNVAIPGMLADLDADLNQMAWVNSVYLLTYAVPLLVSGRLGDRLGRKQMLQAGMVVFTAASLWCGAAGSAEMLIVARAVQGFGAAMMAPQTMALVTTLFPPHRIGAALGVWGAVAGLASAVGPLLGGFLVGSHGWEWIFLVNVPVGLAGLVMTVFLLPDNRQRVGRRFDALGTVLSGLGLLTLVFGLQNGQHYAWGSVAGPVTVPVILAAGVLLLIAFVVWQHRNTREPLMPLGLFRQRNFSVAVVAAACVGFAVTGLSLPIMLYLQSVMELSPQQAGALMLPAAVASGAAGPFAGMLSDRLGGKWVVLGGFLVFALGLAMIATAMESEASTWWLGLALFVTGLGSGASFAPLAHVATSGVRPELMGAASGIYNQLRQVGCVVGSAAVGVLLQMRIAAELPGSETSAGSELAPGEAAPALHGGLADAAGSVLLLPVAVLLLGSAACLVMRSRPRVADTSAAGATSASTDEAEARTGTAEPSAGGR</sequence>
<evidence type="ECO:0000256" key="2">
    <source>
        <dbReference type="ARBA" id="ARBA00022448"/>
    </source>
</evidence>
<organism evidence="11 12">
    <name type="scientific">Streptomyces cuspidosporus</name>
    <dbReference type="NCBI Taxonomy" id="66882"/>
    <lineage>
        <taxon>Bacteria</taxon>
        <taxon>Bacillati</taxon>
        <taxon>Actinomycetota</taxon>
        <taxon>Actinomycetes</taxon>
        <taxon>Kitasatosporales</taxon>
        <taxon>Streptomycetaceae</taxon>
        <taxon>Streptomyces</taxon>
    </lineage>
</organism>
<evidence type="ECO:0000256" key="3">
    <source>
        <dbReference type="ARBA" id="ARBA00022475"/>
    </source>
</evidence>
<feature type="transmembrane region" description="Helical" evidence="9">
    <location>
        <begin position="50"/>
        <end position="70"/>
    </location>
</feature>
<protein>
    <submittedName>
        <fullName evidence="11">DHA2 family efflux MFS transporter permease subunit</fullName>
    </submittedName>
</protein>
<feature type="transmembrane region" description="Helical" evidence="9">
    <location>
        <begin position="457"/>
        <end position="479"/>
    </location>
</feature>
<dbReference type="RefSeq" id="WP_346173447.1">
    <property type="nucleotide sequence ID" value="NZ_BAAASD010000004.1"/>
</dbReference>
<evidence type="ECO:0000313" key="12">
    <source>
        <dbReference type="Proteomes" id="UP001500253"/>
    </source>
</evidence>
<feature type="transmembrane region" description="Helical" evidence="9">
    <location>
        <begin position="200"/>
        <end position="217"/>
    </location>
</feature>
<feature type="transmembrane region" description="Helical" evidence="9">
    <location>
        <begin position="12"/>
        <end position="35"/>
    </location>
</feature>
<gene>
    <name evidence="11" type="ORF">GCM10010246_12470</name>
</gene>
<dbReference type="PANTHER" id="PTHR42718">
    <property type="entry name" value="MAJOR FACILITATOR SUPERFAMILY MULTIDRUG TRANSPORTER MFSC"/>
    <property type="match status" value="1"/>
</dbReference>
<dbReference type="NCBIfam" id="TIGR00711">
    <property type="entry name" value="efflux_EmrB"/>
    <property type="match status" value="1"/>
</dbReference>
<evidence type="ECO:0000256" key="6">
    <source>
        <dbReference type="ARBA" id="ARBA00023136"/>
    </source>
</evidence>
<feature type="compositionally biased region" description="Low complexity" evidence="8">
    <location>
        <begin position="487"/>
        <end position="498"/>
    </location>
</feature>
<feature type="transmembrane region" description="Helical" evidence="9">
    <location>
        <begin position="271"/>
        <end position="296"/>
    </location>
</feature>
<evidence type="ECO:0000259" key="10">
    <source>
        <dbReference type="PROSITE" id="PS50850"/>
    </source>
</evidence>
<keyword evidence="7" id="KW-0046">Antibiotic resistance</keyword>
<dbReference type="InterPro" id="IPR036259">
    <property type="entry name" value="MFS_trans_sf"/>
</dbReference>
<feature type="transmembrane region" description="Helical" evidence="9">
    <location>
        <begin position="111"/>
        <end position="129"/>
    </location>
</feature>
<comment type="caution">
    <text evidence="11">The sequence shown here is derived from an EMBL/GenBank/DDBJ whole genome shotgun (WGS) entry which is preliminary data.</text>
</comment>
<reference evidence="11 12" key="1">
    <citation type="journal article" date="2019" name="Int. J. Syst. Evol. Microbiol.">
        <title>The Global Catalogue of Microorganisms (GCM) 10K type strain sequencing project: providing services to taxonomists for standard genome sequencing and annotation.</title>
        <authorList>
            <consortium name="The Broad Institute Genomics Platform"/>
            <consortium name="The Broad Institute Genome Sequencing Center for Infectious Disease"/>
            <person name="Wu L."/>
            <person name="Ma J."/>
        </authorList>
    </citation>
    <scope>NUCLEOTIDE SEQUENCE [LARGE SCALE GENOMIC DNA]</scope>
    <source>
        <strain evidence="11 12">JCM 4316</strain>
    </source>
</reference>
<feature type="transmembrane region" description="Helical" evidence="9">
    <location>
        <begin position="136"/>
        <end position="161"/>
    </location>
</feature>
<feature type="transmembrane region" description="Helical" evidence="9">
    <location>
        <begin position="167"/>
        <end position="188"/>
    </location>
</feature>
<keyword evidence="6 9" id="KW-0472">Membrane</keyword>
<proteinExistence type="predicted"/>
<feature type="transmembrane region" description="Helical" evidence="9">
    <location>
        <begin position="336"/>
        <end position="356"/>
    </location>
</feature>
<evidence type="ECO:0000256" key="5">
    <source>
        <dbReference type="ARBA" id="ARBA00022989"/>
    </source>
</evidence>
<evidence type="ECO:0000256" key="4">
    <source>
        <dbReference type="ARBA" id="ARBA00022692"/>
    </source>
</evidence>
<feature type="domain" description="Major facilitator superfamily (MFS) profile" evidence="10">
    <location>
        <begin position="13"/>
        <end position="484"/>
    </location>
</feature>
<feature type="transmembrane region" description="Helical" evidence="9">
    <location>
        <begin position="409"/>
        <end position="428"/>
    </location>
</feature>
<keyword evidence="12" id="KW-1185">Reference proteome</keyword>
<dbReference type="SUPFAM" id="SSF103473">
    <property type="entry name" value="MFS general substrate transporter"/>
    <property type="match status" value="1"/>
</dbReference>
<dbReference type="Gene3D" id="1.20.1250.20">
    <property type="entry name" value="MFS general substrate transporter like domains"/>
    <property type="match status" value="1"/>
</dbReference>
<dbReference type="InterPro" id="IPR020846">
    <property type="entry name" value="MFS_dom"/>
</dbReference>
<dbReference type="EMBL" id="BAAASD010000004">
    <property type="protein sequence ID" value="GAA2330926.1"/>
    <property type="molecule type" value="Genomic_DNA"/>
</dbReference>
<name>A0ABN3FIP4_9ACTN</name>
<feature type="transmembrane region" description="Helical" evidence="9">
    <location>
        <begin position="223"/>
        <end position="251"/>
    </location>
</feature>
<keyword evidence="2" id="KW-0813">Transport</keyword>
<evidence type="ECO:0000256" key="7">
    <source>
        <dbReference type="ARBA" id="ARBA00023251"/>
    </source>
</evidence>
<keyword evidence="3" id="KW-1003">Cell membrane</keyword>
<feature type="transmembrane region" description="Helical" evidence="9">
    <location>
        <begin position="82"/>
        <end position="105"/>
    </location>
</feature>
<accession>A0ABN3FIP4</accession>
<evidence type="ECO:0000313" key="11">
    <source>
        <dbReference type="EMBL" id="GAA2330926.1"/>
    </source>
</evidence>
<evidence type="ECO:0000256" key="8">
    <source>
        <dbReference type="SAM" id="MobiDB-lite"/>
    </source>
</evidence>
<dbReference type="CDD" id="cd17321">
    <property type="entry name" value="MFS_MMR_MDR_like"/>
    <property type="match status" value="1"/>
</dbReference>
<keyword evidence="4 9" id="KW-0812">Transmembrane</keyword>
<dbReference type="Pfam" id="PF07690">
    <property type="entry name" value="MFS_1"/>
    <property type="match status" value="1"/>
</dbReference>
<feature type="region of interest" description="Disordered" evidence="8">
    <location>
        <begin position="487"/>
        <end position="515"/>
    </location>
</feature>
<dbReference type="InterPro" id="IPR011701">
    <property type="entry name" value="MFS"/>
</dbReference>
<dbReference type="Proteomes" id="UP001500253">
    <property type="component" value="Unassembled WGS sequence"/>
</dbReference>
<evidence type="ECO:0000256" key="1">
    <source>
        <dbReference type="ARBA" id="ARBA00004651"/>
    </source>
</evidence>
<dbReference type="InterPro" id="IPR004638">
    <property type="entry name" value="EmrB-like"/>
</dbReference>
<dbReference type="Gene3D" id="1.20.1720.10">
    <property type="entry name" value="Multidrug resistance protein D"/>
    <property type="match status" value="1"/>
</dbReference>
<dbReference type="PRINTS" id="PR01036">
    <property type="entry name" value="TCRTETB"/>
</dbReference>
<dbReference type="PANTHER" id="PTHR42718:SF46">
    <property type="entry name" value="BLR6921 PROTEIN"/>
    <property type="match status" value="1"/>
</dbReference>
<dbReference type="PROSITE" id="PS50850">
    <property type="entry name" value="MFS"/>
    <property type="match status" value="1"/>
</dbReference>
<comment type="subcellular location">
    <subcellularLocation>
        <location evidence="1">Cell membrane</location>
        <topology evidence="1">Multi-pass membrane protein</topology>
    </subcellularLocation>
</comment>